<dbReference type="RefSeq" id="WP_158199266.1">
    <property type="nucleotide sequence ID" value="NZ_CP046973.1"/>
</dbReference>
<organism evidence="3 4">
    <name type="scientific">Microcystis aeruginosa FD4</name>
    <dbReference type="NCBI Taxonomy" id="2686288"/>
    <lineage>
        <taxon>Bacteria</taxon>
        <taxon>Bacillati</taxon>
        <taxon>Cyanobacteriota</taxon>
        <taxon>Cyanophyceae</taxon>
        <taxon>Oscillatoriophycideae</taxon>
        <taxon>Chroococcales</taxon>
        <taxon>Microcystaceae</taxon>
        <taxon>Microcystis</taxon>
    </lineage>
</organism>
<dbReference type="GO" id="GO:0005576">
    <property type="term" value="C:extracellular region"/>
    <property type="evidence" value="ECO:0007669"/>
    <property type="project" value="UniProtKB-SubCell"/>
</dbReference>
<dbReference type="InterPro" id="IPR011049">
    <property type="entry name" value="Serralysin-like_metalloprot_C"/>
</dbReference>
<dbReference type="PANTHER" id="PTHR38340:SF1">
    <property type="entry name" value="S-LAYER PROTEIN"/>
    <property type="match status" value="1"/>
</dbReference>
<dbReference type="PROSITE" id="PS00330">
    <property type="entry name" value="HEMOLYSIN_CALCIUM"/>
    <property type="match status" value="2"/>
</dbReference>
<evidence type="ECO:0000313" key="3">
    <source>
        <dbReference type="EMBL" id="QGZ89204.1"/>
    </source>
</evidence>
<dbReference type="Proteomes" id="UP000438345">
    <property type="component" value="Chromosome"/>
</dbReference>
<name>A0A857D0Q5_MICAE</name>
<dbReference type="InterPro" id="IPR001343">
    <property type="entry name" value="Hemolysn_Ca-bd"/>
</dbReference>
<dbReference type="Pfam" id="PF00353">
    <property type="entry name" value="HemolysinCabind"/>
    <property type="match status" value="2"/>
</dbReference>
<proteinExistence type="predicted"/>
<reference evidence="3 4" key="1">
    <citation type="submission" date="2019-12" db="EMBL/GenBank/DDBJ databases">
        <title>Complete genome sequence of Microcystis aeruginosa strain FD4.</title>
        <authorList>
            <person name="Urakawa H."/>
        </authorList>
    </citation>
    <scope>NUCLEOTIDE SEQUENCE [LARGE SCALE GENOMIC DNA]</scope>
    <source>
        <strain evidence="3 4">FD4</strain>
    </source>
</reference>
<sequence>MSFTIIGGGSNSTPITYYGRDYYDDFLAGWTSSEIFYGYSGSDTLFGNAGNDTLYGGTGNDKIAGGADNDRLLGESGNDFLKGGSGNDYLLGGTGNDKLLGSSGIDTLEGGIGADRFMFDVTEVFQNRQVDIIRDFNASEGDRITVYGSSGSASYNSSTGVISISGIAIAKLNPYTYFDPFFHLERSSNALEFASDAFY</sequence>
<dbReference type="InterPro" id="IPR050557">
    <property type="entry name" value="RTX_toxin/Mannuronan_C5-epim"/>
</dbReference>
<evidence type="ECO:0000256" key="1">
    <source>
        <dbReference type="ARBA" id="ARBA00004613"/>
    </source>
</evidence>
<evidence type="ECO:0000313" key="4">
    <source>
        <dbReference type="Proteomes" id="UP000438345"/>
    </source>
</evidence>
<dbReference type="PRINTS" id="PR00313">
    <property type="entry name" value="CABNDNGRPT"/>
</dbReference>
<dbReference type="EMBL" id="CP046973">
    <property type="protein sequence ID" value="QGZ89204.1"/>
    <property type="molecule type" value="Genomic_DNA"/>
</dbReference>
<dbReference type="SUPFAM" id="SSF51120">
    <property type="entry name" value="beta-Roll"/>
    <property type="match status" value="1"/>
</dbReference>
<gene>
    <name evidence="3" type="ORF">GQR42_06030</name>
</gene>
<keyword evidence="2" id="KW-0964">Secreted</keyword>
<dbReference type="PANTHER" id="PTHR38340">
    <property type="entry name" value="S-LAYER PROTEIN"/>
    <property type="match status" value="1"/>
</dbReference>
<comment type="subcellular location">
    <subcellularLocation>
        <location evidence="1">Secreted</location>
    </subcellularLocation>
</comment>
<dbReference type="Gene3D" id="2.150.10.10">
    <property type="entry name" value="Serralysin-like metalloprotease, C-terminal"/>
    <property type="match status" value="1"/>
</dbReference>
<dbReference type="InterPro" id="IPR018511">
    <property type="entry name" value="Hemolysin-typ_Ca-bd_CS"/>
</dbReference>
<dbReference type="GO" id="GO:0005509">
    <property type="term" value="F:calcium ion binding"/>
    <property type="evidence" value="ECO:0007669"/>
    <property type="project" value="InterPro"/>
</dbReference>
<protein>
    <submittedName>
        <fullName evidence="3">Calcium-binding protein</fullName>
    </submittedName>
</protein>
<evidence type="ECO:0000256" key="2">
    <source>
        <dbReference type="ARBA" id="ARBA00022525"/>
    </source>
</evidence>
<dbReference type="AlphaFoldDB" id="A0A857D0Q5"/>
<accession>A0A857D0Q5</accession>